<accession>A0A2S7YPR9</accession>
<dbReference type="GO" id="GO:0005506">
    <property type="term" value="F:iron ion binding"/>
    <property type="evidence" value="ECO:0007669"/>
    <property type="project" value="InterPro"/>
</dbReference>
<evidence type="ECO:0000256" key="1">
    <source>
        <dbReference type="ARBA" id="ARBA00001961"/>
    </source>
</evidence>
<evidence type="ECO:0000313" key="8">
    <source>
        <dbReference type="Proteomes" id="UP000237441"/>
    </source>
</evidence>
<keyword evidence="5" id="KW-0408">Iron</keyword>
<dbReference type="SMART" id="SM00702">
    <property type="entry name" value="P4Hc"/>
    <property type="match status" value="1"/>
</dbReference>
<evidence type="ECO:0000256" key="2">
    <source>
        <dbReference type="ARBA" id="ARBA00022723"/>
    </source>
</evidence>
<dbReference type="InterPro" id="IPR045054">
    <property type="entry name" value="P4HA-like"/>
</dbReference>
<dbReference type="PANTHER" id="PTHR10869">
    <property type="entry name" value="PROLYL 4-HYDROXYLASE ALPHA SUBUNIT"/>
    <property type="match status" value="1"/>
</dbReference>
<dbReference type="Proteomes" id="UP000237441">
    <property type="component" value="Unassembled WGS sequence"/>
</dbReference>
<gene>
    <name evidence="7" type="ORF">BB8028_0009g01420</name>
</gene>
<keyword evidence="3" id="KW-0223">Dioxygenase</keyword>
<dbReference type="EMBL" id="JRHA01000009">
    <property type="protein sequence ID" value="PQK17944.1"/>
    <property type="molecule type" value="Genomic_DNA"/>
</dbReference>
<comment type="caution">
    <text evidence="7">The sequence shown here is derived from an EMBL/GenBank/DDBJ whole genome shotgun (WGS) entry which is preliminary data.</text>
</comment>
<dbReference type="PANTHER" id="PTHR10869:SF242">
    <property type="entry name" value="PROLYL 4-HYDROXYLASE ALPHA SUBUNIT DOMAIN-CONTAINING PROTEIN"/>
    <property type="match status" value="1"/>
</dbReference>
<evidence type="ECO:0000259" key="6">
    <source>
        <dbReference type="PROSITE" id="PS51471"/>
    </source>
</evidence>
<evidence type="ECO:0000256" key="3">
    <source>
        <dbReference type="ARBA" id="ARBA00022964"/>
    </source>
</evidence>
<keyword evidence="4" id="KW-0560">Oxidoreductase</keyword>
<dbReference type="GO" id="GO:0004656">
    <property type="term" value="F:procollagen-proline 4-dioxygenase activity"/>
    <property type="evidence" value="ECO:0007669"/>
    <property type="project" value="TreeGrafter"/>
</dbReference>
<dbReference type="GO" id="GO:0005783">
    <property type="term" value="C:endoplasmic reticulum"/>
    <property type="evidence" value="ECO:0007669"/>
    <property type="project" value="TreeGrafter"/>
</dbReference>
<dbReference type="InterPro" id="IPR005123">
    <property type="entry name" value="Oxoglu/Fe-dep_dioxygenase_dom"/>
</dbReference>
<organism evidence="7 8">
    <name type="scientific">Beauveria bassiana</name>
    <name type="common">White muscardine disease fungus</name>
    <name type="synonym">Tritirachium shiotae</name>
    <dbReference type="NCBI Taxonomy" id="176275"/>
    <lineage>
        <taxon>Eukaryota</taxon>
        <taxon>Fungi</taxon>
        <taxon>Dikarya</taxon>
        <taxon>Ascomycota</taxon>
        <taxon>Pezizomycotina</taxon>
        <taxon>Sordariomycetes</taxon>
        <taxon>Hypocreomycetidae</taxon>
        <taxon>Hypocreales</taxon>
        <taxon>Cordycipitaceae</taxon>
        <taxon>Beauveria</taxon>
    </lineage>
</organism>
<dbReference type="OrthoDB" id="420380at2759"/>
<dbReference type="InterPro" id="IPR006620">
    <property type="entry name" value="Pro_4_hyd_alph"/>
</dbReference>
<name>A0A2S7YPR9_BEABA</name>
<proteinExistence type="predicted"/>
<keyword evidence="2" id="KW-0479">Metal-binding</keyword>
<dbReference type="AlphaFoldDB" id="A0A2S7YPR9"/>
<sequence>MMVVRDGWRRTVLSVSLGILFSSAVIYHKIADVAGSYFQWPVTANSTTVLDVSAYKCQQTYAVELLSIDPLVIYLDNFVNEMEIQYLLKLGHPLFSQSRVLTDAKNVVNTMDRSSQTAFLPVEDPVCNCLASRMRSLLGNVQHEHVEPLQLVKYANQGDRYRLHTDLSEVLQNTTSETDGTPRQTRRLGSIFLYLADDCQGGETYFPFVAGVSNAADDEKYAVAENGEGLLVRPKKGSGIFWNNLHANGSGDIRVTHAGLPVLSGVKIGLNIWSSYFLDSPLVGA</sequence>
<comment type="cofactor">
    <cofactor evidence="1">
        <name>L-ascorbate</name>
        <dbReference type="ChEBI" id="CHEBI:38290"/>
    </cofactor>
</comment>
<protein>
    <recommendedName>
        <fullName evidence="6">Fe2OG dioxygenase domain-containing protein</fullName>
    </recommendedName>
</protein>
<evidence type="ECO:0000256" key="4">
    <source>
        <dbReference type="ARBA" id="ARBA00023002"/>
    </source>
</evidence>
<dbReference type="Gene3D" id="2.60.120.620">
    <property type="entry name" value="q2cbj1_9rhob like domain"/>
    <property type="match status" value="1"/>
</dbReference>
<reference evidence="7 8" key="1">
    <citation type="submission" date="2016-07" db="EMBL/GenBank/DDBJ databases">
        <title>Comparative genomics of the entomopathogenic fungus Beauveria bassiana.</title>
        <authorList>
            <person name="Valero Jimenez C.A."/>
            <person name="Zwaan B.J."/>
            <person name="Van Kan J.A."/>
            <person name="Takken W."/>
            <person name="Debets A.J."/>
            <person name="Schoustra S.E."/>
            <person name="Koenraadt C.J."/>
        </authorList>
    </citation>
    <scope>NUCLEOTIDE SEQUENCE [LARGE SCALE GENOMIC DNA]</scope>
    <source>
        <strain evidence="7 8">ARSEF 8028</strain>
    </source>
</reference>
<dbReference type="PROSITE" id="PS51471">
    <property type="entry name" value="FE2OG_OXY"/>
    <property type="match status" value="1"/>
</dbReference>
<evidence type="ECO:0000313" key="7">
    <source>
        <dbReference type="EMBL" id="PQK17944.1"/>
    </source>
</evidence>
<evidence type="ECO:0000256" key="5">
    <source>
        <dbReference type="ARBA" id="ARBA00023004"/>
    </source>
</evidence>
<feature type="domain" description="Fe2OG dioxygenase" evidence="6">
    <location>
        <begin position="145"/>
        <end position="276"/>
    </location>
</feature>
<dbReference type="GO" id="GO:0031418">
    <property type="term" value="F:L-ascorbic acid binding"/>
    <property type="evidence" value="ECO:0007669"/>
    <property type="project" value="InterPro"/>
</dbReference>